<reference evidence="1 2" key="1">
    <citation type="submission" date="2021-06" db="EMBL/GenBank/DDBJ databases">
        <authorList>
            <person name="Palmer J.M."/>
        </authorList>
    </citation>
    <scope>NUCLEOTIDE SEQUENCE [LARGE SCALE GENOMIC DNA]</scope>
    <source>
        <strain evidence="1 2">AS_MEX2019</strain>
        <tissue evidence="1">Muscle</tissue>
    </source>
</reference>
<gene>
    <name evidence="1" type="ORF">AMECASPLE_001296</name>
</gene>
<evidence type="ECO:0000313" key="1">
    <source>
        <dbReference type="EMBL" id="MEQ2309700.1"/>
    </source>
</evidence>
<accession>A0ABV0ZU72</accession>
<evidence type="ECO:0000313" key="2">
    <source>
        <dbReference type="Proteomes" id="UP001469553"/>
    </source>
</evidence>
<keyword evidence="2" id="KW-1185">Reference proteome</keyword>
<dbReference type="Proteomes" id="UP001469553">
    <property type="component" value="Unassembled WGS sequence"/>
</dbReference>
<sequence>MSLLSSPLNDRQFAPAVPSFLLFPCQDNHRCEESFSFTSTFFQEQNVLRLWKETELVAGFLCSVLAKSSGRGLLIISKAGTRD</sequence>
<comment type="caution">
    <text evidence="1">The sequence shown here is derived from an EMBL/GenBank/DDBJ whole genome shotgun (WGS) entry which is preliminary data.</text>
</comment>
<proteinExistence type="predicted"/>
<name>A0ABV0ZU72_9TELE</name>
<organism evidence="1 2">
    <name type="scientific">Ameca splendens</name>
    <dbReference type="NCBI Taxonomy" id="208324"/>
    <lineage>
        <taxon>Eukaryota</taxon>
        <taxon>Metazoa</taxon>
        <taxon>Chordata</taxon>
        <taxon>Craniata</taxon>
        <taxon>Vertebrata</taxon>
        <taxon>Euteleostomi</taxon>
        <taxon>Actinopterygii</taxon>
        <taxon>Neopterygii</taxon>
        <taxon>Teleostei</taxon>
        <taxon>Neoteleostei</taxon>
        <taxon>Acanthomorphata</taxon>
        <taxon>Ovalentaria</taxon>
        <taxon>Atherinomorphae</taxon>
        <taxon>Cyprinodontiformes</taxon>
        <taxon>Goodeidae</taxon>
        <taxon>Ameca</taxon>
    </lineage>
</organism>
<protein>
    <submittedName>
        <fullName evidence="1">Uncharacterized protein</fullName>
    </submittedName>
</protein>
<dbReference type="EMBL" id="JAHRIP010075277">
    <property type="protein sequence ID" value="MEQ2309700.1"/>
    <property type="molecule type" value="Genomic_DNA"/>
</dbReference>